<comment type="caution">
    <text evidence="2">The sequence shown here is derived from an EMBL/GenBank/DDBJ whole genome shotgun (WGS) entry which is preliminary data.</text>
</comment>
<gene>
    <name evidence="2" type="ORF">GV64_06340</name>
</gene>
<keyword evidence="3" id="KW-1185">Reference proteome</keyword>
<sequence>MIKLAIVRQKYRPDGGAERFVASALSALSQQNPAQKTEQQLDITVLTRQWQGARNPSFHVELCNPFKWGRVSRERGFARSAQKHFSSFDIVQSHERIPGCTIYRAGDGVHKCWLEHRSRITSKAQAKRMKNDRFHRYVMDAEKQMFEHPELKAVICNSQMVKKEVCREFVINPEAVHVIYNSVDQEKFNPALKQSEGMKVRETLGIETDATVMLFVGSGFERKGLAASLEAVAATRAHLIVVGKDKEEEKYRQKARDLGCADRVHFVGMQSESRRFYGAADGFILPTVYDPFPNVILEAMASGLGVITSTSCGGAEIIDEGRNGYCCDALDIPALTSAVQAFADKGHAESLGMMARDIIQPFTSERLTSQLLSLYNQILNT</sequence>
<dbReference type="CDD" id="cd03801">
    <property type="entry name" value="GT4_PimA-like"/>
    <property type="match status" value="1"/>
</dbReference>
<reference evidence="2 3" key="1">
    <citation type="submission" date="2014-06" db="EMBL/GenBank/DDBJ databases">
        <title>Whole Genome Sequences of Three Symbiotic Endozoicomonas Bacteria.</title>
        <authorList>
            <person name="Neave M.J."/>
            <person name="Apprill A."/>
            <person name="Voolstra C.R."/>
        </authorList>
    </citation>
    <scope>NUCLEOTIDE SEQUENCE [LARGE SCALE GENOMIC DNA]</scope>
    <source>
        <strain evidence="2 3">DSM 22380</strain>
    </source>
</reference>
<dbReference type="SUPFAM" id="SSF53756">
    <property type="entry name" value="UDP-Glycosyltransferase/glycogen phosphorylase"/>
    <property type="match status" value="1"/>
</dbReference>
<keyword evidence="2" id="KW-0808">Transferase</keyword>
<organism evidence="2 3">
    <name type="scientific">Endozoicomonas elysicola</name>
    <dbReference type="NCBI Taxonomy" id="305900"/>
    <lineage>
        <taxon>Bacteria</taxon>
        <taxon>Pseudomonadati</taxon>
        <taxon>Pseudomonadota</taxon>
        <taxon>Gammaproteobacteria</taxon>
        <taxon>Oceanospirillales</taxon>
        <taxon>Endozoicomonadaceae</taxon>
        <taxon>Endozoicomonas</taxon>
    </lineage>
</organism>
<dbReference type="PANTHER" id="PTHR12526:SF623">
    <property type="entry name" value="WABG"/>
    <property type="match status" value="1"/>
</dbReference>
<name>A0A081K8C5_9GAMM</name>
<protein>
    <submittedName>
        <fullName evidence="2">Glycosyl transferase family 1</fullName>
    </submittedName>
</protein>
<dbReference type="eggNOG" id="COG0438">
    <property type="taxonomic scope" value="Bacteria"/>
</dbReference>
<dbReference type="InterPro" id="IPR028098">
    <property type="entry name" value="Glyco_trans_4-like_N"/>
</dbReference>
<proteinExistence type="predicted"/>
<dbReference type="AlphaFoldDB" id="A0A081K8C5"/>
<dbReference type="PANTHER" id="PTHR12526">
    <property type="entry name" value="GLYCOSYLTRANSFERASE"/>
    <property type="match status" value="1"/>
</dbReference>
<evidence type="ECO:0000313" key="2">
    <source>
        <dbReference type="EMBL" id="KEI70401.1"/>
    </source>
</evidence>
<dbReference type="Gene3D" id="3.40.50.2000">
    <property type="entry name" value="Glycogen Phosphorylase B"/>
    <property type="match status" value="2"/>
</dbReference>
<dbReference type="EMBL" id="JOJP01000001">
    <property type="protein sequence ID" value="KEI70401.1"/>
    <property type="molecule type" value="Genomic_DNA"/>
</dbReference>
<dbReference type="Pfam" id="PF13692">
    <property type="entry name" value="Glyco_trans_1_4"/>
    <property type="match status" value="1"/>
</dbReference>
<dbReference type="RefSeq" id="WP_020581033.1">
    <property type="nucleotide sequence ID" value="NZ_JOJP01000001.1"/>
</dbReference>
<dbReference type="Pfam" id="PF13439">
    <property type="entry name" value="Glyco_transf_4"/>
    <property type="match status" value="1"/>
</dbReference>
<dbReference type="STRING" id="305900.GV64_06340"/>
<dbReference type="GO" id="GO:0016757">
    <property type="term" value="F:glycosyltransferase activity"/>
    <property type="evidence" value="ECO:0007669"/>
    <property type="project" value="TreeGrafter"/>
</dbReference>
<evidence type="ECO:0000259" key="1">
    <source>
        <dbReference type="Pfam" id="PF13439"/>
    </source>
</evidence>
<dbReference type="Proteomes" id="UP000027997">
    <property type="component" value="Unassembled WGS sequence"/>
</dbReference>
<feature type="domain" description="Glycosyltransferase subfamily 4-like N-terminal" evidence="1">
    <location>
        <begin position="15"/>
        <end position="186"/>
    </location>
</feature>
<evidence type="ECO:0000313" key="3">
    <source>
        <dbReference type="Proteomes" id="UP000027997"/>
    </source>
</evidence>
<accession>A0A081K8C5</accession>